<gene>
    <name evidence="1" type="ORF">BSTOLATCC_MIC6638</name>
</gene>
<evidence type="ECO:0000313" key="2">
    <source>
        <dbReference type="Proteomes" id="UP001162131"/>
    </source>
</evidence>
<evidence type="ECO:0000313" key="1">
    <source>
        <dbReference type="EMBL" id="CAG9312538.1"/>
    </source>
</evidence>
<dbReference type="Proteomes" id="UP001162131">
    <property type="component" value="Unassembled WGS sequence"/>
</dbReference>
<dbReference type="EMBL" id="CAJZBQ010000006">
    <property type="protein sequence ID" value="CAG9312538.1"/>
    <property type="molecule type" value="Genomic_DNA"/>
</dbReference>
<comment type="caution">
    <text evidence="1">The sequence shown here is derived from an EMBL/GenBank/DDBJ whole genome shotgun (WGS) entry which is preliminary data.</text>
</comment>
<proteinExistence type="predicted"/>
<protein>
    <submittedName>
        <fullName evidence="1">Uncharacterized protein</fullName>
    </submittedName>
</protein>
<name>A0AAU9IK31_9CILI</name>
<dbReference type="AlphaFoldDB" id="A0AAU9IK31"/>
<organism evidence="1 2">
    <name type="scientific">Blepharisma stoltei</name>
    <dbReference type="NCBI Taxonomy" id="1481888"/>
    <lineage>
        <taxon>Eukaryota</taxon>
        <taxon>Sar</taxon>
        <taxon>Alveolata</taxon>
        <taxon>Ciliophora</taxon>
        <taxon>Postciliodesmatophora</taxon>
        <taxon>Heterotrichea</taxon>
        <taxon>Heterotrichida</taxon>
        <taxon>Blepharismidae</taxon>
        <taxon>Blepharisma</taxon>
    </lineage>
</organism>
<sequence length="101" mass="11972">MFGILHIAKLTNWDIDINVEKFIERVEGNNVFSWVHVIHDYMLSSSLKKSSFCVEISINLWRCRWRVGLNENLQLFGRLRTIMALEGDNASFLLYYWLTCK</sequence>
<keyword evidence="2" id="KW-1185">Reference proteome</keyword>
<accession>A0AAU9IK31</accession>
<reference evidence="1" key="1">
    <citation type="submission" date="2021-09" db="EMBL/GenBank/DDBJ databases">
        <authorList>
            <consortium name="AG Swart"/>
            <person name="Singh M."/>
            <person name="Singh A."/>
            <person name="Seah K."/>
            <person name="Emmerich C."/>
        </authorList>
    </citation>
    <scope>NUCLEOTIDE SEQUENCE</scope>
    <source>
        <strain evidence="1">ATCC30299</strain>
    </source>
</reference>